<organism evidence="1 2">
    <name type="scientific">Desulfosarcina ovata subsp. sediminis</name>
    <dbReference type="NCBI Taxonomy" id="885957"/>
    <lineage>
        <taxon>Bacteria</taxon>
        <taxon>Pseudomonadati</taxon>
        <taxon>Thermodesulfobacteriota</taxon>
        <taxon>Desulfobacteria</taxon>
        <taxon>Desulfobacterales</taxon>
        <taxon>Desulfosarcinaceae</taxon>
        <taxon>Desulfosarcina</taxon>
    </lineage>
</organism>
<reference evidence="1 2" key="1">
    <citation type="submission" date="2019-11" db="EMBL/GenBank/DDBJ databases">
        <title>Comparative genomics of hydrocarbon-degrading Desulfosarcina strains.</title>
        <authorList>
            <person name="Watanabe M."/>
            <person name="Kojima H."/>
            <person name="Fukui M."/>
        </authorList>
    </citation>
    <scope>NUCLEOTIDE SEQUENCE [LARGE SCALE GENOMIC DNA]</scope>
    <source>
        <strain evidence="1 2">28bB2T</strain>
    </source>
</reference>
<gene>
    <name evidence="1" type="ORF">DSCO28_17640</name>
</gene>
<evidence type="ECO:0000313" key="1">
    <source>
        <dbReference type="EMBL" id="BBO81198.1"/>
    </source>
</evidence>
<protein>
    <submittedName>
        <fullName evidence="1">Uncharacterized protein</fullName>
    </submittedName>
</protein>
<proteinExistence type="predicted"/>
<dbReference type="KEGG" id="dov:DSCO28_17640"/>
<dbReference type="AlphaFoldDB" id="A0A5K7ZG85"/>
<evidence type="ECO:0000313" key="2">
    <source>
        <dbReference type="Proteomes" id="UP000425960"/>
    </source>
</evidence>
<name>A0A5K7ZG85_9BACT</name>
<accession>A0A5K7ZG85</accession>
<dbReference type="RefSeq" id="WP_155321966.1">
    <property type="nucleotide sequence ID" value="NZ_AP021876.1"/>
</dbReference>
<sequence>MEQTAASNHETIYKDKVKPAINMLYFLQAAYNTENCLDGWSDKIQEGVEEAVSDILQMAIDSVYCYHDAVSQILERPDQEQQPEPPEIEKAVKFQIYEAEHLIHRVHSIYGQLFNLAAAIERGQVKEEQAKKILNAKGYALMRVYEGLRKLRIEEAS</sequence>
<dbReference type="Proteomes" id="UP000425960">
    <property type="component" value="Chromosome"/>
</dbReference>
<dbReference type="EMBL" id="AP021876">
    <property type="protein sequence ID" value="BBO81198.1"/>
    <property type="molecule type" value="Genomic_DNA"/>
</dbReference>